<evidence type="ECO:0000313" key="3">
    <source>
        <dbReference type="Proteomes" id="UP000830116"/>
    </source>
</evidence>
<organism evidence="2 3">
    <name type="scientific">Bdellovibrio reynosensis</name>
    <dbReference type="NCBI Taxonomy" id="2835041"/>
    <lineage>
        <taxon>Bacteria</taxon>
        <taxon>Pseudomonadati</taxon>
        <taxon>Bdellovibrionota</taxon>
        <taxon>Bdellovibrionia</taxon>
        <taxon>Bdellovibrionales</taxon>
        <taxon>Pseudobdellovibrionaceae</taxon>
        <taxon>Bdellovibrio</taxon>
    </lineage>
</organism>
<feature type="chain" id="PRO_5047429330" description="Lipoprotein" evidence="1">
    <location>
        <begin position="24"/>
        <end position="432"/>
    </location>
</feature>
<dbReference type="EMBL" id="CP093442">
    <property type="protein sequence ID" value="UOF00548.1"/>
    <property type="molecule type" value="Genomic_DNA"/>
</dbReference>
<reference evidence="2" key="1">
    <citation type="submission" date="2022-03" db="EMBL/GenBank/DDBJ databases">
        <title>Genome Identification and Characterization of new species Bdellovibrio reynosense LBG001 sp. nov. from a Mexico soil sample.</title>
        <authorList>
            <person name="Camilli A."/>
            <person name="Ajao Y."/>
            <person name="Guo X."/>
        </authorList>
    </citation>
    <scope>NUCLEOTIDE SEQUENCE</scope>
    <source>
        <strain evidence="2">LBG001</strain>
    </source>
</reference>
<keyword evidence="1" id="KW-0732">Signal</keyword>
<dbReference type="Proteomes" id="UP000830116">
    <property type="component" value="Chromosome"/>
</dbReference>
<keyword evidence="3" id="KW-1185">Reference proteome</keyword>
<name>A0ABY4C6E8_9BACT</name>
<evidence type="ECO:0000313" key="2">
    <source>
        <dbReference type="EMBL" id="UOF00548.1"/>
    </source>
</evidence>
<dbReference type="RefSeq" id="WP_243536624.1">
    <property type="nucleotide sequence ID" value="NZ_CP093442.1"/>
</dbReference>
<proteinExistence type="predicted"/>
<accession>A0ABY4C6E8</accession>
<sequence>MNKAQTKIIIFFILAVLSACTFSNPEEKAVKKPNIIIKAPLTSLQKSILIAIEKNNIEALKGALESATPADLSFEGHENTPMGIALKNNFLEITQELIKRNIDLFSLGGYEETFRRNSFNYNVQRVHLNFDWDPDKLEFRINVSEKYYLAKIREKVRLFYESNTHSPEALINQSKMPCYLFESQTILQNLTGKNFEKIIKNLVCKDSLNAHEVNVLYEVALFKGFKNLYNTPEFISYLSRHSLLKSLYYKMNYLNVYLAPGLLYKVANSKENYAINPSFCEHSSELEALKEDLSYCAGHISVAREKGADEFLKENRILSPPFEMIRGRDNGSYQTVKTVKYTSGSFYQFNILFENEDTHYSLISILMNSYWLSDWGRFHRLAMAPNAESKLNDPSPLPFKPGEYLNKRTKDGAEEIAPLTSDFEPPEDFESF</sequence>
<gene>
    <name evidence="2" type="ORF">MNR06_12650</name>
</gene>
<evidence type="ECO:0000256" key="1">
    <source>
        <dbReference type="SAM" id="SignalP"/>
    </source>
</evidence>
<protein>
    <recommendedName>
        <fullName evidence="4">Lipoprotein</fullName>
    </recommendedName>
</protein>
<feature type="signal peptide" evidence="1">
    <location>
        <begin position="1"/>
        <end position="23"/>
    </location>
</feature>
<evidence type="ECO:0008006" key="4">
    <source>
        <dbReference type="Google" id="ProtNLM"/>
    </source>
</evidence>
<dbReference type="PROSITE" id="PS51257">
    <property type="entry name" value="PROKAR_LIPOPROTEIN"/>
    <property type="match status" value="1"/>
</dbReference>